<evidence type="ECO:0000313" key="1">
    <source>
        <dbReference type="EMBL" id="TNV80256.1"/>
    </source>
</evidence>
<keyword evidence="2" id="KW-1185">Reference proteome</keyword>
<dbReference type="AlphaFoldDB" id="A0A8J8T3K9"/>
<protein>
    <submittedName>
        <fullName evidence="1">Uncharacterized protein</fullName>
    </submittedName>
</protein>
<dbReference type="Proteomes" id="UP000785679">
    <property type="component" value="Unassembled WGS sequence"/>
</dbReference>
<gene>
    <name evidence="1" type="ORF">FGO68_gene9242</name>
</gene>
<sequence>MYPQLFDVQRCKVIASLNKIKLEQQIKLLKDFFPQNQIELLLELTSEPKEQEDFNIDKDSLKGCITRISCNENFKFPMIDENIPIQSFKMKRSKYQEQILDFSSLSKFIIFDQIHLKIGSNLQIRQQNAQNAYISSPKKVTLESVNRKVDWPILMNQILERFTNQENMSDLHMSSKCGLRIHQSSLTSSLFKSVQNFVNLKILTTPFGCESLMIDQLLQMLRELKKLKQLTLNSTDNNQDQQECIAVEQISLFVISSKQELRTLNFMLSNKIMLGDIEIKDRVAPLTITIDVYCQYTQYVIDTETGQTKFYRIKDNNEY</sequence>
<name>A0A8J8T3K9_HALGN</name>
<proteinExistence type="predicted"/>
<evidence type="ECO:0000313" key="2">
    <source>
        <dbReference type="Proteomes" id="UP000785679"/>
    </source>
</evidence>
<accession>A0A8J8T3K9</accession>
<comment type="caution">
    <text evidence="1">The sequence shown here is derived from an EMBL/GenBank/DDBJ whole genome shotgun (WGS) entry which is preliminary data.</text>
</comment>
<reference evidence="1" key="1">
    <citation type="submission" date="2019-06" db="EMBL/GenBank/DDBJ databases">
        <authorList>
            <person name="Zheng W."/>
        </authorList>
    </citation>
    <scope>NUCLEOTIDE SEQUENCE</scope>
    <source>
        <strain evidence="1">QDHG01</strain>
    </source>
</reference>
<dbReference type="EMBL" id="RRYP01007759">
    <property type="protein sequence ID" value="TNV80256.1"/>
    <property type="molecule type" value="Genomic_DNA"/>
</dbReference>
<organism evidence="1 2">
    <name type="scientific">Halteria grandinella</name>
    <dbReference type="NCBI Taxonomy" id="5974"/>
    <lineage>
        <taxon>Eukaryota</taxon>
        <taxon>Sar</taxon>
        <taxon>Alveolata</taxon>
        <taxon>Ciliophora</taxon>
        <taxon>Intramacronucleata</taxon>
        <taxon>Spirotrichea</taxon>
        <taxon>Stichotrichia</taxon>
        <taxon>Sporadotrichida</taxon>
        <taxon>Halteriidae</taxon>
        <taxon>Halteria</taxon>
    </lineage>
</organism>